<accession>A0AAD1RFE4</accession>
<feature type="region of interest" description="Disordered" evidence="1">
    <location>
        <begin position="61"/>
        <end position="93"/>
    </location>
</feature>
<name>A0AAD1RFE4_PELCU</name>
<reference evidence="2" key="1">
    <citation type="submission" date="2022-03" db="EMBL/GenBank/DDBJ databases">
        <authorList>
            <person name="Alioto T."/>
            <person name="Alioto T."/>
            <person name="Gomez Garrido J."/>
        </authorList>
    </citation>
    <scope>NUCLEOTIDE SEQUENCE</scope>
</reference>
<dbReference type="AlphaFoldDB" id="A0AAD1RFE4"/>
<dbReference type="EMBL" id="OW240913">
    <property type="protein sequence ID" value="CAH2251588.1"/>
    <property type="molecule type" value="Genomic_DNA"/>
</dbReference>
<sequence>NVFAKYYESLYNLRNDKNTPQPQKPNITRFLDKINVPKLTPTQQTSLSAPITETEVLKAEKAPGPDGLPTAIINNSNKPWPHTPQTCSTKLYT</sequence>
<feature type="non-terminal residue" evidence="2">
    <location>
        <position position="1"/>
    </location>
</feature>
<feature type="non-terminal residue" evidence="2">
    <location>
        <position position="93"/>
    </location>
</feature>
<evidence type="ECO:0000313" key="3">
    <source>
        <dbReference type="Proteomes" id="UP001295444"/>
    </source>
</evidence>
<dbReference type="Proteomes" id="UP001295444">
    <property type="component" value="Chromosome 02"/>
</dbReference>
<organism evidence="2 3">
    <name type="scientific">Pelobates cultripes</name>
    <name type="common">Western spadefoot toad</name>
    <dbReference type="NCBI Taxonomy" id="61616"/>
    <lineage>
        <taxon>Eukaryota</taxon>
        <taxon>Metazoa</taxon>
        <taxon>Chordata</taxon>
        <taxon>Craniata</taxon>
        <taxon>Vertebrata</taxon>
        <taxon>Euteleostomi</taxon>
        <taxon>Amphibia</taxon>
        <taxon>Batrachia</taxon>
        <taxon>Anura</taxon>
        <taxon>Pelobatoidea</taxon>
        <taxon>Pelobatidae</taxon>
        <taxon>Pelobates</taxon>
    </lineage>
</organism>
<gene>
    <name evidence="2" type="ORF">PECUL_23A001165</name>
</gene>
<feature type="compositionally biased region" description="Polar residues" evidence="1">
    <location>
        <begin position="72"/>
        <end position="93"/>
    </location>
</feature>
<keyword evidence="3" id="KW-1185">Reference proteome</keyword>
<proteinExistence type="predicted"/>
<evidence type="ECO:0008006" key="4">
    <source>
        <dbReference type="Google" id="ProtNLM"/>
    </source>
</evidence>
<evidence type="ECO:0000256" key="1">
    <source>
        <dbReference type="SAM" id="MobiDB-lite"/>
    </source>
</evidence>
<protein>
    <recommendedName>
        <fullName evidence="4">Reverse transcriptase domain-containing protein</fullName>
    </recommendedName>
</protein>
<evidence type="ECO:0000313" key="2">
    <source>
        <dbReference type="EMBL" id="CAH2251588.1"/>
    </source>
</evidence>